<comment type="caution">
    <text evidence="2">The sequence shown here is derived from an EMBL/GenBank/DDBJ whole genome shotgun (WGS) entry which is preliminary data.</text>
</comment>
<dbReference type="Proteomes" id="UP001154282">
    <property type="component" value="Unassembled WGS sequence"/>
</dbReference>
<accession>A0AAV0PIF9</accession>
<keyword evidence="1" id="KW-1133">Transmembrane helix</keyword>
<evidence type="ECO:0000256" key="1">
    <source>
        <dbReference type="SAM" id="Phobius"/>
    </source>
</evidence>
<gene>
    <name evidence="2" type="ORF">LITE_LOCUS38647</name>
</gene>
<organism evidence="2 3">
    <name type="scientific">Linum tenue</name>
    <dbReference type="NCBI Taxonomy" id="586396"/>
    <lineage>
        <taxon>Eukaryota</taxon>
        <taxon>Viridiplantae</taxon>
        <taxon>Streptophyta</taxon>
        <taxon>Embryophyta</taxon>
        <taxon>Tracheophyta</taxon>
        <taxon>Spermatophyta</taxon>
        <taxon>Magnoliopsida</taxon>
        <taxon>eudicotyledons</taxon>
        <taxon>Gunneridae</taxon>
        <taxon>Pentapetalae</taxon>
        <taxon>rosids</taxon>
        <taxon>fabids</taxon>
        <taxon>Malpighiales</taxon>
        <taxon>Linaceae</taxon>
        <taxon>Linum</taxon>
    </lineage>
</organism>
<dbReference type="AlphaFoldDB" id="A0AAV0PIF9"/>
<proteinExistence type="predicted"/>
<reference evidence="2" key="1">
    <citation type="submission" date="2022-08" db="EMBL/GenBank/DDBJ databases">
        <authorList>
            <person name="Gutierrez-Valencia J."/>
        </authorList>
    </citation>
    <scope>NUCLEOTIDE SEQUENCE</scope>
</reference>
<sequence length="103" mass="11306">MDPIGIKPWELKSLPLLLTTMSPSNSPFHLTPESISRLSTDYPLFSFTISLCVLIVLYFPRAIGFCLSPVIVITALSLLCLIRLGTVQRAEKSKKSSNPGARS</sequence>
<dbReference type="EMBL" id="CAMGYJ010000009">
    <property type="protein sequence ID" value="CAI0470658.1"/>
    <property type="molecule type" value="Genomic_DNA"/>
</dbReference>
<evidence type="ECO:0000313" key="3">
    <source>
        <dbReference type="Proteomes" id="UP001154282"/>
    </source>
</evidence>
<keyword evidence="1" id="KW-0472">Membrane</keyword>
<protein>
    <submittedName>
        <fullName evidence="2">Uncharacterized protein</fullName>
    </submittedName>
</protein>
<keyword evidence="3" id="KW-1185">Reference proteome</keyword>
<feature type="transmembrane region" description="Helical" evidence="1">
    <location>
        <begin position="65"/>
        <end position="85"/>
    </location>
</feature>
<feature type="transmembrane region" description="Helical" evidence="1">
    <location>
        <begin position="42"/>
        <end position="59"/>
    </location>
</feature>
<keyword evidence="1" id="KW-0812">Transmembrane</keyword>
<dbReference type="PANTHER" id="PTHR37746:SF1">
    <property type="entry name" value="TRANSMEMBRANE PROTEIN"/>
    <property type="match status" value="1"/>
</dbReference>
<evidence type="ECO:0000313" key="2">
    <source>
        <dbReference type="EMBL" id="CAI0470658.1"/>
    </source>
</evidence>
<name>A0AAV0PIF9_9ROSI</name>
<dbReference type="PANTHER" id="PTHR37746">
    <property type="entry name" value="TRANSMEMBRANE PROTEIN"/>
    <property type="match status" value="1"/>
</dbReference>